<evidence type="ECO:0000313" key="3">
    <source>
        <dbReference type="Proteomes" id="UP000613580"/>
    </source>
</evidence>
<dbReference type="InterPro" id="IPR019261">
    <property type="entry name" value="PARG_cat_microbial"/>
</dbReference>
<evidence type="ECO:0000259" key="1">
    <source>
        <dbReference type="Pfam" id="PF10021"/>
    </source>
</evidence>
<dbReference type="PANTHER" id="PTHR35596:SF1">
    <property type="entry name" value="MICROBIAL-TYPE PARG CATALYTIC DOMAIN-CONTAINING PROTEIN"/>
    <property type="match status" value="1"/>
</dbReference>
<dbReference type="SUPFAM" id="SSF52949">
    <property type="entry name" value="Macro domain-like"/>
    <property type="match status" value="1"/>
</dbReference>
<dbReference type="Proteomes" id="UP000613580">
    <property type="component" value="Unassembled WGS sequence"/>
</dbReference>
<dbReference type="PANTHER" id="PTHR35596">
    <property type="entry name" value="DUF2263 DOMAIN-CONTAINING PROTEIN"/>
    <property type="match status" value="1"/>
</dbReference>
<dbReference type="InterPro" id="IPR043472">
    <property type="entry name" value="Macro_dom-like"/>
</dbReference>
<feature type="domain" description="Microbial-type PARG catalytic" evidence="1">
    <location>
        <begin position="47"/>
        <end position="201"/>
    </location>
</feature>
<organism evidence="2 3">
    <name type="scientific">Mycena chlorophos</name>
    <name type="common">Agaric fungus</name>
    <name type="synonym">Agaricus chlorophos</name>
    <dbReference type="NCBI Taxonomy" id="658473"/>
    <lineage>
        <taxon>Eukaryota</taxon>
        <taxon>Fungi</taxon>
        <taxon>Dikarya</taxon>
        <taxon>Basidiomycota</taxon>
        <taxon>Agaricomycotina</taxon>
        <taxon>Agaricomycetes</taxon>
        <taxon>Agaricomycetidae</taxon>
        <taxon>Agaricales</taxon>
        <taxon>Marasmiineae</taxon>
        <taxon>Mycenaceae</taxon>
        <taxon>Mycena</taxon>
    </lineage>
</organism>
<dbReference type="AlphaFoldDB" id="A0A8H6SEI5"/>
<name>A0A8H6SEI5_MYCCL</name>
<keyword evidence="3" id="KW-1185">Reference proteome</keyword>
<evidence type="ECO:0000313" key="2">
    <source>
        <dbReference type="EMBL" id="KAF7298056.1"/>
    </source>
</evidence>
<dbReference type="NCBIfam" id="TIGR02452">
    <property type="entry name" value="TIGR02452 family protein"/>
    <property type="match status" value="1"/>
</dbReference>
<proteinExistence type="predicted"/>
<dbReference type="EMBL" id="JACAZE010000015">
    <property type="protein sequence ID" value="KAF7298056.1"/>
    <property type="molecule type" value="Genomic_DNA"/>
</dbReference>
<protein>
    <submittedName>
        <fullName evidence="2">DUF2263 domain-containing protein</fullName>
    </submittedName>
</protein>
<comment type="caution">
    <text evidence="2">The sequence shown here is derived from an EMBL/GenBank/DDBJ whole genome shotgun (WGS) entry which is preliminary data.</text>
</comment>
<gene>
    <name evidence="2" type="ORF">HMN09_01026900</name>
</gene>
<sequence length="328" mass="36315">MSAVNAHLCMLTRSFGRAWSQYINPHRVAGTQKLSTNMPGPNLAKIASDSLAAVASGHYTDAGGTTHLLEDLGKPQFASYTEYYPPDSAQLSEWATAAPHQPSSQTQITLAKTSTLEGIRLLDGSARRGILNFASATRPGGGFLGGARAQEESLARSSNIYSSLMTPAGQRFYRLHKSPARKADKTYTHAMIFTKQVRFFRSDNGAWVEPADADVLTSAAVNAGVVRSRFKDGDPDAEIEVHMRERMARLLRLFESKEIPDLVLGSFGTGVFRNSVPMVARLWVELLLAPNARFAHSFKHIVFAIIDEKTWTVFRDVFREYNIEFTER</sequence>
<dbReference type="Pfam" id="PF10021">
    <property type="entry name" value="PARG_cat_microb"/>
    <property type="match status" value="1"/>
</dbReference>
<dbReference type="Gene3D" id="3.40.220.10">
    <property type="entry name" value="Leucine Aminopeptidase, subunit E, domain 1"/>
    <property type="match status" value="1"/>
</dbReference>
<dbReference type="InterPro" id="IPR012664">
    <property type="entry name" value="CHP02452"/>
</dbReference>
<accession>A0A8H6SEI5</accession>
<dbReference type="OrthoDB" id="9985428at2759"/>
<reference evidence="2" key="1">
    <citation type="submission" date="2020-05" db="EMBL/GenBank/DDBJ databases">
        <title>Mycena genomes resolve the evolution of fungal bioluminescence.</title>
        <authorList>
            <person name="Tsai I.J."/>
        </authorList>
    </citation>
    <scope>NUCLEOTIDE SEQUENCE</scope>
    <source>
        <strain evidence="2">110903Hualien_Pintung</strain>
    </source>
</reference>
<dbReference type="PIRSF" id="PIRSF014899">
    <property type="entry name" value="UCP014899"/>
    <property type="match status" value="1"/>
</dbReference>